<comment type="similarity">
    <text evidence="1 2">Belongs to the small heat shock protein (HSP20) family.</text>
</comment>
<dbReference type="AlphaFoldDB" id="A0A4R5E2F7"/>
<accession>A0A4R5E2F7</accession>
<evidence type="ECO:0000256" key="2">
    <source>
        <dbReference type="RuleBase" id="RU003616"/>
    </source>
</evidence>
<dbReference type="InterPro" id="IPR002068">
    <property type="entry name" value="A-crystallin/Hsp20_dom"/>
</dbReference>
<feature type="domain" description="SHSP" evidence="3">
    <location>
        <begin position="44"/>
        <end position="156"/>
    </location>
</feature>
<dbReference type="EMBL" id="SMFL01000001">
    <property type="protein sequence ID" value="TDE18283.1"/>
    <property type="molecule type" value="Genomic_DNA"/>
</dbReference>
<keyword evidence="5" id="KW-1185">Reference proteome</keyword>
<organism evidence="4 5">
    <name type="scientific">Dyadobacter psychrotolerans</name>
    <dbReference type="NCBI Taxonomy" id="2541721"/>
    <lineage>
        <taxon>Bacteria</taxon>
        <taxon>Pseudomonadati</taxon>
        <taxon>Bacteroidota</taxon>
        <taxon>Cytophagia</taxon>
        <taxon>Cytophagales</taxon>
        <taxon>Spirosomataceae</taxon>
        <taxon>Dyadobacter</taxon>
    </lineage>
</organism>
<dbReference type="PANTHER" id="PTHR11527">
    <property type="entry name" value="HEAT-SHOCK PROTEIN 20 FAMILY MEMBER"/>
    <property type="match status" value="1"/>
</dbReference>
<protein>
    <submittedName>
        <fullName evidence="4">Hsp20/alpha crystallin family protein</fullName>
    </submittedName>
</protein>
<dbReference type="RefSeq" id="WP_131956037.1">
    <property type="nucleotide sequence ID" value="NZ_SMFL01000001.1"/>
</dbReference>
<reference evidence="4 5" key="1">
    <citation type="submission" date="2019-03" db="EMBL/GenBank/DDBJ databases">
        <title>Dyadobacter AR-3-6 sp. nov., isolated from arctic soil.</title>
        <authorList>
            <person name="Chaudhary D.K."/>
        </authorList>
    </citation>
    <scope>NUCLEOTIDE SEQUENCE [LARGE SCALE GENOMIC DNA]</scope>
    <source>
        <strain evidence="4 5">AR-3-6</strain>
    </source>
</reference>
<evidence type="ECO:0000313" key="5">
    <source>
        <dbReference type="Proteomes" id="UP000294850"/>
    </source>
</evidence>
<dbReference type="CDD" id="cd06464">
    <property type="entry name" value="ACD_sHsps-like"/>
    <property type="match status" value="1"/>
</dbReference>
<name>A0A4R5E2F7_9BACT</name>
<dbReference type="SUPFAM" id="SSF49764">
    <property type="entry name" value="HSP20-like chaperones"/>
    <property type="match status" value="1"/>
</dbReference>
<dbReference type="InterPro" id="IPR031107">
    <property type="entry name" value="Small_HSP"/>
</dbReference>
<dbReference type="OrthoDB" id="670468at2"/>
<gene>
    <name evidence="4" type="ORF">E0F88_01715</name>
</gene>
<dbReference type="PROSITE" id="PS01031">
    <property type="entry name" value="SHSP"/>
    <property type="match status" value="1"/>
</dbReference>
<dbReference type="InterPro" id="IPR008978">
    <property type="entry name" value="HSP20-like_chaperone"/>
</dbReference>
<evidence type="ECO:0000313" key="4">
    <source>
        <dbReference type="EMBL" id="TDE18283.1"/>
    </source>
</evidence>
<comment type="caution">
    <text evidence="4">The sequence shown here is derived from an EMBL/GenBank/DDBJ whole genome shotgun (WGS) entry which is preliminary data.</text>
</comment>
<evidence type="ECO:0000259" key="3">
    <source>
        <dbReference type="PROSITE" id="PS01031"/>
    </source>
</evidence>
<sequence>MNNQQTAGNTQNQQGFSRRGRGCGPFGKMFAGQFGGKENWGKFPGQFGNRKAANIEESDSAFVISLYAAGLVKSNFKISVSEDVLSIAYNLPENSNTDSARYTHREYQPGSFERSFQLNGKVLTDSISASYTDGVLSVTLPKNPETNKPAQEIGVN</sequence>
<dbReference type="Gene3D" id="2.60.40.790">
    <property type="match status" value="1"/>
</dbReference>
<dbReference type="Proteomes" id="UP000294850">
    <property type="component" value="Unassembled WGS sequence"/>
</dbReference>
<evidence type="ECO:0000256" key="1">
    <source>
        <dbReference type="PROSITE-ProRule" id="PRU00285"/>
    </source>
</evidence>
<proteinExistence type="inferred from homology"/>
<dbReference type="Pfam" id="PF00011">
    <property type="entry name" value="HSP20"/>
    <property type="match status" value="1"/>
</dbReference>